<protein>
    <submittedName>
        <fullName evidence="9">ComEC/Rec2 family competence protein</fullName>
    </submittedName>
</protein>
<feature type="transmembrane region" description="Helical" evidence="6">
    <location>
        <begin position="360"/>
        <end position="383"/>
    </location>
</feature>
<feature type="transmembrane region" description="Helical" evidence="6">
    <location>
        <begin position="228"/>
        <end position="249"/>
    </location>
</feature>
<evidence type="ECO:0000313" key="9">
    <source>
        <dbReference type="EMBL" id="MFB9051489.1"/>
    </source>
</evidence>
<keyword evidence="4 6" id="KW-1133">Transmembrane helix</keyword>
<keyword evidence="2" id="KW-1003">Cell membrane</keyword>
<evidence type="ECO:0000259" key="7">
    <source>
        <dbReference type="Pfam" id="PF03772"/>
    </source>
</evidence>
<feature type="transmembrane region" description="Helical" evidence="6">
    <location>
        <begin position="423"/>
        <end position="443"/>
    </location>
</feature>
<feature type="transmembrane region" description="Helical" evidence="6">
    <location>
        <begin position="6"/>
        <end position="24"/>
    </location>
</feature>
<evidence type="ECO:0000256" key="5">
    <source>
        <dbReference type="ARBA" id="ARBA00023136"/>
    </source>
</evidence>
<feature type="transmembrane region" description="Helical" evidence="6">
    <location>
        <begin position="395"/>
        <end position="417"/>
    </location>
</feature>
<keyword evidence="5 6" id="KW-0472">Membrane</keyword>
<reference evidence="9 10" key="1">
    <citation type="submission" date="2024-09" db="EMBL/GenBank/DDBJ databases">
        <authorList>
            <person name="Sun Q."/>
            <person name="Mori K."/>
        </authorList>
    </citation>
    <scope>NUCLEOTIDE SEQUENCE [LARGE SCALE GENOMIC DNA]</scope>
    <source>
        <strain evidence="9 10">CECT 8286</strain>
    </source>
</reference>
<proteinExistence type="predicted"/>
<dbReference type="EMBL" id="JBHMEZ010000001">
    <property type="protein sequence ID" value="MFB9051489.1"/>
    <property type="molecule type" value="Genomic_DNA"/>
</dbReference>
<dbReference type="RefSeq" id="WP_382379956.1">
    <property type="nucleotide sequence ID" value="NZ_JBHMEZ010000001.1"/>
</dbReference>
<feature type="transmembrane region" description="Helical" evidence="6">
    <location>
        <begin position="455"/>
        <end position="475"/>
    </location>
</feature>
<dbReference type="PANTHER" id="PTHR30619">
    <property type="entry name" value="DNA INTERNALIZATION/COMPETENCE PROTEIN COMEC/REC2"/>
    <property type="match status" value="1"/>
</dbReference>
<dbReference type="Pfam" id="PF03772">
    <property type="entry name" value="Competence"/>
    <property type="match status" value="1"/>
</dbReference>
<evidence type="ECO:0000256" key="6">
    <source>
        <dbReference type="SAM" id="Phobius"/>
    </source>
</evidence>
<keyword evidence="10" id="KW-1185">Reference proteome</keyword>
<accession>A0ABV5EWD2</accession>
<feature type="transmembrane region" description="Helical" evidence="6">
    <location>
        <begin position="36"/>
        <end position="55"/>
    </location>
</feature>
<evidence type="ECO:0000256" key="1">
    <source>
        <dbReference type="ARBA" id="ARBA00004651"/>
    </source>
</evidence>
<feature type="transmembrane region" description="Helical" evidence="6">
    <location>
        <begin position="481"/>
        <end position="498"/>
    </location>
</feature>
<evidence type="ECO:0000259" key="8">
    <source>
        <dbReference type="Pfam" id="PF13567"/>
    </source>
</evidence>
<sequence>MPIPFLWSALSCAILLCILFVLYWRNRSHFKPSIGFGIITFLLTVSIGISSIHLYNQSLQPTHYSHVKAAVEHITFKISDILKSNTYYDKYKIQILSINNQNVTGTALLNVQRDTLQNPLNIDAVYSTSDGLKDIRSPLNPNQFDYKSYLTRQYIYHQITTSQNRLFQHPNQRSTLSGLAHRINTFVNSKLKTYPFGADELAVINALLLGQRQDISETLYNNYTKAGAVHILAISGLHVGILLLILNYILSPLQRLKYGRGLKTILVIVLMWCFAILTGLSPSVSRATLMFTLVAISLNWNRPNNTFNTVAISAFLLLLWNPLLLFDVGFQLSYLAVLSIVALQPKLNRLWFPKNKLIKLLWNTLTVTLAAQVGVLPLSIYYFHQFPGLFFISNLIIIPFLGFILGFGILILIMAAFEILPDVIAILFNNIIGIMNTVIEWIANQDQFIYSAISIKLNSVIALYFLIICSIYAISIPKYKSIVITLMACVILQFTLLYNRISLNATEWILFHKNRESVLTHRTHNELDIFTKTDSTLSLHAYPLKDYVISREIQTARNKPLADVYSIDNEKMLVVDSLSIYKVKSFKPYYVLLSNSPKINLNRLIDSLKPKEIIADGSNYKSYIARWQMTCKNKKIPFYQTGKKGAYIFK</sequence>
<dbReference type="Pfam" id="PF13567">
    <property type="entry name" value="DUF4131"/>
    <property type="match status" value="1"/>
</dbReference>
<dbReference type="PANTHER" id="PTHR30619:SF1">
    <property type="entry name" value="RECOMBINATION PROTEIN 2"/>
    <property type="match status" value="1"/>
</dbReference>
<evidence type="ECO:0000256" key="4">
    <source>
        <dbReference type="ARBA" id="ARBA00022989"/>
    </source>
</evidence>
<comment type="subcellular location">
    <subcellularLocation>
        <location evidence="1">Cell membrane</location>
        <topology evidence="1">Multi-pass membrane protein</topology>
    </subcellularLocation>
</comment>
<feature type="domain" description="DUF4131" evidence="8">
    <location>
        <begin position="3"/>
        <end position="165"/>
    </location>
</feature>
<dbReference type="Proteomes" id="UP001589605">
    <property type="component" value="Unassembled WGS sequence"/>
</dbReference>
<dbReference type="NCBIfam" id="TIGR00360">
    <property type="entry name" value="ComEC_N-term"/>
    <property type="match status" value="1"/>
</dbReference>
<keyword evidence="3 6" id="KW-0812">Transmembrane</keyword>
<dbReference type="InterPro" id="IPR052159">
    <property type="entry name" value="Competence_DNA_uptake"/>
</dbReference>
<dbReference type="InterPro" id="IPR004477">
    <property type="entry name" value="ComEC_N"/>
</dbReference>
<gene>
    <name evidence="9" type="ORF">ACFFVB_00220</name>
</gene>
<evidence type="ECO:0000256" key="2">
    <source>
        <dbReference type="ARBA" id="ARBA00022475"/>
    </source>
</evidence>
<feature type="transmembrane region" description="Helical" evidence="6">
    <location>
        <begin position="261"/>
        <end position="277"/>
    </location>
</feature>
<comment type="caution">
    <text evidence="9">The sequence shown here is derived from an EMBL/GenBank/DDBJ whole genome shotgun (WGS) entry which is preliminary data.</text>
</comment>
<name>A0ABV5EWD2_9FLAO</name>
<evidence type="ECO:0000256" key="3">
    <source>
        <dbReference type="ARBA" id="ARBA00022692"/>
    </source>
</evidence>
<organism evidence="9 10">
    <name type="scientific">Formosa undariae</name>
    <dbReference type="NCBI Taxonomy" id="1325436"/>
    <lineage>
        <taxon>Bacteria</taxon>
        <taxon>Pseudomonadati</taxon>
        <taxon>Bacteroidota</taxon>
        <taxon>Flavobacteriia</taxon>
        <taxon>Flavobacteriales</taxon>
        <taxon>Flavobacteriaceae</taxon>
        <taxon>Formosa</taxon>
    </lineage>
</organism>
<feature type="domain" description="ComEC/Rec2-related protein" evidence="7">
    <location>
        <begin position="207"/>
        <end position="473"/>
    </location>
</feature>
<feature type="transmembrane region" description="Helical" evidence="6">
    <location>
        <begin position="312"/>
        <end position="340"/>
    </location>
</feature>
<dbReference type="InterPro" id="IPR025405">
    <property type="entry name" value="DUF4131"/>
</dbReference>
<evidence type="ECO:0000313" key="10">
    <source>
        <dbReference type="Proteomes" id="UP001589605"/>
    </source>
</evidence>